<dbReference type="GO" id="GO:0004843">
    <property type="term" value="F:cysteine-type deubiquitinase activity"/>
    <property type="evidence" value="ECO:0007669"/>
    <property type="project" value="UniProtKB-EC"/>
</dbReference>
<dbReference type="InterPro" id="IPR008974">
    <property type="entry name" value="TRAF-like"/>
</dbReference>
<reference evidence="10 11" key="1">
    <citation type="submission" date="2018-06" db="EMBL/GenBank/DDBJ databases">
        <title>A transcriptomic atlas of mushroom development highlights an independent origin of complex multicellularity.</title>
        <authorList>
            <consortium name="DOE Joint Genome Institute"/>
            <person name="Krizsan K."/>
            <person name="Almasi E."/>
            <person name="Merenyi Z."/>
            <person name="Sahu N."/>
            <person name="Viragh M."/>
            <person name="Koszo T."/>
            <person name="Mondo S."/>
            <person name="Kiss B."/>
            <person name="Balint B."/>
            <person name="Kues U."/>
            <person name="Barry K."/>
            <person name="Hegedus J.C."/>
            <person name="Henrissat B."/>
            <person name="Johnson J."/>
            <person name="Lipzen A."/>
            <person name="Ohm R."/>
            <person name="Nagy I."/>
            <person name="Pangilinan J."/>
            <person name="Yan J."/>
            <person name="Xiong Y."/>
            <person name="Grigoriev I.V."/>
            <person name="Hibbett D.S."/>
            <person name="Nagy L.G."/>
        </authorList>
    </citation>
    <scope>NUCLEOTIDE SEQUENCE [LARGE SCALE GENOMIC DNA]</scope>
    <source>
        <strain evidence="10 11">SZMC22713</strain>
    </source>
</reference>
<gene>
    <name evidence="10" type="ORF">BD410DRAFT_796271</name>
</gene>
<dbReference type="GO" id="GO:0031647">
    <property type="term" value="P:regulation of protein stability"/>
    <property type="evidence" value="ECO:0007669"/>
    <property type="project" value="TreeGrafter"/>
</dbReference>
<dbReference type="Pfam" id="PF00443">
    <property type="entry name" value="UCH"/>
    <property type="match status" value="1"/>
</dbReference>
<dbReference type="Pfam" id="PF12436">
    <property type="entry name" value="USP7_ICP0_bdg"/>
    <property type="match status" value="1"/>
</dbReference>
<dbReference type="PROSITE" id="PS50144">
    <property type="entry name" value="MATH"/>
    <property type="match status" value="1"/>
</dbReference>
<protein>
    <recommendedName>
        <fullName evidence="3">ubiquitinyl hydrolase 1</fullName>
        <ecNumber evidence="3">3.4.19.12</ecNumber>
    </recommendedName>
</protein>
<dbReference type="Gene3D" id="2.60.210.10">
    <property type="entry name" value="Apoptosis, Tumor Necrosis Factor Receptor Associated Protein 2, Chain A"/>
    <property type="match status" value="1"/>
</dbReference>
<evidence type="ECO:0000259" key="8">
    <source>
        <dbReference type="PROSITE" id="PS50144"/>
    </source>
</evidence>
<dbReference type="EMBL" id="ML170270">
    <property type="protein sequence ID" value="TDL15584.1"/>
    <property type="molecule type" value="Genomic_DNA"/>
</dbReference>
<keyword evidence="7" id="KW-0788">Thiol protease</keyword>
<dbReference type="EC" id="3.4.19.12" evidence="3"/>
<evidence type="ECO:0000256" key="4">
    <source>
        <dbReference type="ARBA" id="ARBA00022670"/>
    </source>
</evidence>
<accession>A0A4Y7PJD3</accession>
<dbReference type="InterPro" id="IPR029346">
    <property type="entry name" value="USP_C"/>
</dbReference>
<feature type="domain" description="USP" evidence="9">
    <location>
        <begin position="190"/>
        <end position="504"/>
    </location>
</feature>
<dbReference type="Gene3D" id="3.90.70.10">
    <property type="entry name" value="Cysteine proteinases"/>
    <property type="match status" value="1"/>
</dbReference>
<proteinExistence type="inferred from homology"/>
<dbReference type="CDD" id="cd02659">
    <property type="entry name" value="peptidase_C19C"/>
    <property type="match status" value="1"/>
</dbReference>
<keyword evidence="4" id="KW-0645">Protease</keyword>
<comment type="similarity">
    <text evidence="2">Belongs to the peptidase C19 family.</text>
</comment>
<sequence length="981" mass="113176">MEMNQPVSVHDHEAFAAKHMPELGHDVEDTKVYTWKLKNWTKLNKIVRSREFECGGHKWRILLFPFGNTVAAPNSNVSVSVFLDYADPNRTPDGWHACAQFALVTSNPHDPTIYTESHSHHRFTSEQPDWGFIRFSALQNLFSVKEGHTRPTIEGESADITVFVRVLKDPTGVLWHNFVNYDSKKETGYVGMINHGATGYMNTLLQSLYCIRDFRKAVYEIPTEDDRPTESIALALQRVFYNLQTSTRPVDTIELMKSFGWKWLDSQLQHDVYEFHQVLQDNLESKMKDAITKLFVGNMKSFVKCVNVNYEAARTEEFNVIQLHVKGMKNLRDSFRDYVALDTLHGEYQYMAEGYGPQDAKMGIVFQSFPPVLHLRLKRWDYDIQRKTMVMINDRHEFPFEIDLSEFLDETSDKSQSWLYRLHGVIVHSGDLNGGQYFSMIKPDRETQWLKFDDERVTPVTDRQVLEENYGGQVMNSWTQPPQRNQAREMERSTNAYMLVYIRDTAINEVLAPIPQEDIPPHLKRRLDEERLQIEAKKREHLFLTAKIVTDETFQHHQGFDLASFDEKYQPPSELPTFSVLKQETYRVFKGRVASHFNYQDSQFRLWVVVNRQNKTVRPDTCIPENRVTLTMDVIRNNMAARQSDLRLYVDVISHPSKPDLAQGSIMIFLKHFDPSRQSLLGVGKTYVLQTSKVGDLAHCINVRMRWPTGTPLKLYEEVKPGEIELMKPKMTFAQSAIHDGDVICFQGEMSEKETHDLGAQGLFLDPIQFYDFLQNRVLILFRPKNDEPDKNVYPEFELTLSKKMNYDHMAARVANYLKHDPIKLRFTTTHAANGQPKAVVRRFLNENIAEFMSPPLVSPTPTIILYERLNISIVELETSRSFGVMWTGMHNKESSHQLLLPKTSTVDDLADHLAKRVALTPGGTGKIRVFEVSRDGKNQKEFAGSEMIGNIHDPVELYAEEVPTEEIEADDAVKTDSADS</sequence>
<keyword evidence="11" id="KW-1185">Reference proteome</keyword>
<dbReference type="OrthoDB" id="289038at2759"/>
<dbReference type="InterPro" id="IPR024729">
    <property type="entry name" value="USP7_ICP0-binding_dom"/>
</dbReference>
<evidence type="ECO:0000256" key="7">
    <source>
        <dbReference type="ARBA" id="ARBA00022807"/>
    </source>
</evidence>
<dbReference type="InterPro" id="IPR001394">
    <property type="entry name" value="Peptidase_C19_UCH"/>
</dbReference>
<evidence type="ECO:0000313" key="10">
    <source>
        <dbReference type="EMBL" id="TDL15584.1"/>
    </source>
</evidence>
<dbReference type="PROSITE" id="PS50235">
    <property type="entry name" value="USP_3"/>
    <property type="match status" value="1"/>
</dbReference>
<evidence type="ECO:0000256" key="2">
    <source>
        <dbReference type="ARBA" id="ARBA00009085"/>
    </source>
</evidence>
<evidence type="ECO:0000256" key="3">
    <source>
        <dbReference type="ARBA" id="ARBA00012759"/>
    </source>
</evidence>
<dbReference type="Pfam" id="PF14533">
    <property type="entry name" value="USP7_C2"/>
    <property type="match status" value="1"/>
</dbReference>
<dbReference type="Gene3D" id="3.10.20.90">
    <property type="entry name" value="Phosphatidylinositol 3-kinase Catalytic Subunit, Chain A, domain 1"/>
    <property type="match status" value="2"/>
</dbReference>
<comment type="catalytic activity">
    <reaction evidence="1">
        <text>Thiol-dependent hydrolysis of ester, thioester, amide, peptide and isopeptide bonds formed by the C-terminal Gly of ubiquitin (a 76-residue protein attached to proteins as an intracellular targeting signal).</text>
        <dbReference type="EC" id="3.4.19.12"/>
    </reaction>
</comment>
<evidence type="ECO:0000256" key="5">
    <source>
        <dbReference type="ARBA" id="ARBA00022786"/>
    </source>
</evidence>
<dbReference type="SMART" id="SM00061">
    <property type="entry name" value="MATH"/>
    <property type="match status" value="1"/>
</dbReference>
<dbReference type="GO" id="GO:0006508">
    <property type="term" value="P:proteolysis"/>
    <property type="evidence" value="ECO:0007669"/>
    <property type="project" value="UniProtKB-KW"/>
</dbReference>
<dbReference type="Proteomes" id="UP000294933">
    <property type="component" value="Unassembled WGS sequence"/>
</dbReference>
<dbReference type="STRING" id="50990.A0A4Y7PJD3"/>
<dbReference type="InterPro" id="IPR050164">
    <property type="entry name" value="Peptidase_C19"/>
</dbReference>
<feature type="domain" description="MATH" evidence="8">
    <location>
        <begin position="30"/>
        <end position="164"/>
    </location>
</feature>
<evidence type="ECO:0000256" key="6">
    <source>
        <dbReference type="ARBA" id="ARBA00022801"/>
    </source>
</evidence>
<dbReference type="PANTHER" id="PTHR24006:SF644">
    <property type="entry name" value="UBIQUITIN CARBOXYL-TERMINAL HYDROLASE 7"/>
    <property type="match status" value="1"/>
</dbReference>
<dbReference type="SUPFAM" id="SSF54001">
    <property type="entry name" value="Cysteine proteinases"/>
    <property type="match status" value="1"/>
</dbReference>
<dbReference type="InterPro" id="IPR038765">
    <property type="entry name" value="Papain-like_cys_pep_sf"/>
</dbReference>
<dbReference type="GO" id="GO:0005829">
    <property type="term" value="C:cytosol"/>
    <property type="evidence" value="ECO:0007669"/>
    <property type="project" value="TreeGrafter"/>
</dbReference>
<dbReference type="FunFam" id="2.60.210.10:FF:000011">
    <property type="entry name" value="Ubiquitin carboxyl-terminal hydrolase 7"/>
    <property type="match status" value="1"/>
</dbReference>
<evidence type="ECO:0000259" key="9">
    <source>
        <dbReference type="PROSITE" id="PS50235"/>
    </source>
</evidence>
<evidence type="ECO:0000313" key="11">
    <source>
        <dbReference type="Proteomes" id="UP000294933"/>
    </source>
</evidence>
<evidence type="ECO:0000256" key="1">
    <source>
        <dbReference type="ARBA" id="ARBA00000707"/>
    </source>
</evidence>
<keyword evidence="5" id="KW-0833">Ubl conjugation pathway</keyword>
<dbReference type="AlphaFoldDB" id="A0A4Y7PJD3"/>
<dbReference type="GO" id="GO:0016579">
    <property type="term" value="P:protein deubiquitination"/>
    <property type="evidence" value="ECO:0007669"/>
    <property type="project" value="InterPro"/>
</dbReference>
<dbReference type="VEuPathDB" id="FungiDB:BD410DRAFT_796271"/>
<dbReference type="InterPro" id="IPR002083">
    <property type="entry name" value="MATH/TRAF_dom"/>
</dbReference>
<keyword evidence="6" id="KW-0378">Hydrolase</keyword>
<dbReference type="Pfam" id="PF22486">
    <property type="entry name" value="MATH_2"/>
    <property type="match status" value="1"/>
</dbReference>
<dbReference type="InterPro" id="IPR028889">
    <property type="entry name" value="USP"/>
</dbReference>
<dbReference type="SUPFAM" id="SSF49599">
    <property type="entry name" value="TRAF domain-like"/>
    <property type="match status" value="1"/>
</dbReference>
<dbReference type="PANTHER" id="PTHR24006">
    <property type="entry name" value="UBIQUITIN CARBOXYL-TERMINAL HYDROLASE"/>
    <property type="match status" value="1"/>
</dbReference>
<organism evidence="10 11">
    <name type="scientific">Rickenella mellea</name>
    <dbReference type="NCBI Taxonomy" id="50990"/>
    <lineage>
        <taxon>Eukaryota</taxon>
        <taxon>Fungi</taxon>
        <taxon>Dikarya</taxon>
        <taxon>Basidiomycota</taxon>
        <taxon>Agaricomycotina</taxon>
        <taxon>Agaricomycetes</taxon>
        <taxon>Hymenochaetales</taxon>
        <taxon>Rickenellaceae</taxon>
        <taxon>Rickenella</taxon>
    </lineage>
</organism>
<dbReference type="GO" id="GO:0005634">
    <property type="term" value="C:nucleus"/>
    <property type="evidence" value="ECO:0007669"/>
    <property type="project" value="TreeGrafter"/>
</dbReference>
<name>A0A4Y7PJD3_9AGAM</name>